<feature type="transmembrane region" description="Helical" evidence="4">
    <location>
        <begin position="208"/>
        <end position="229"/>
    </location>
</feature>
<dbReference type="GO" id="GO:0016020">
    <property type="term" value="C:membrane"/>
    <property type="evidence" value="ECO:0007669"/>
    <property type="project" value="UniProtKB-SubCell"/>
</dbReference>
<organism evidence="6 7">
    <name type="scientific">Sorangium cellulosum (strain So ce56)</name>
    <name type="common">Polyangium cellulosum (strain So ce56)</name>
    <dbReference type="NCBI Taxonomy" id="448385"/>
    <lineage>
        <taxon>Bacteria</taxon>
        <taxon>Pseudomonadati</taxon>
        <taxon>Myxococcota</taxon>
        <taxon>Polyangia</taxon>
        <taxon>Polyangiales</taxon>
        <taxon>Polyangiaceae</taxon>
        <taxon>Sorangium</taxon>
    </lineage>
</organism>
<feature type="transmembrane region" description="Helical" evidence="4">
    <location>
        <begin position="400"/>
        <end position="423"/>
    </location>
</feature>
<feature type="transmembrane region" description="Helical" evidence="4">
    <location>
        <begin position="74"/>
        <end position="97"/>
    </location>
</feature>
<dbReference type="GO" id="GO:0048039">
    <property type="term" value="F:ubiquinone binding"/>
    <property type="evidence" value="ECO:0007669"/>
    <property type="project" value="TreeGrafter"/>
</dbReference>
<dbReference type="BioCyc" id="SCEL448385:SCE_RS24580-MONOMER"/>
<feature type="transmembrane region" description="Helical" evidence="4">
    <location>
        <begin position="368"/>
        <end position="388"/>
    </location>
</feature>
<evidence type="ECO:0000259" key="5">
    <source>
        <dbReference type="Pfam" id="PF00361"/>
    </source>
</evidence>
<evidence type="ECO:0000313" key="6">
    <source>
        <dbReference type="EMBL" id="CAN94950.1"/>
    </source>
</evidence>
<dbReference type="OrthoDB" id="209133at2"/>
<dbReference type="PANTHER" id="PTHR43507:SF1">
    <property type="entry name" value="NADH-UBIQUINONE OXIDOREDUCTASE CHAIN 4"/>
    <property type="match status" value="1"/>
</dbReference>
<dbReference type="Proteomes" id="UP000002139">
    <property type="component" value="Chromosome"/>
</dbReference>
<feature type="transmembrane region" description="Helical" evidence="4">
    <location>
        <begin position="117"/>
        <end position="141"/>
    </location>
</feature>
<dbReference type="STRING" id="448385.sce4787"/>
<dbReference type="AlphaFoldDB" id="A9FF31"/>
<feature type="transmembrane region" description="Helical" evidence="4">
    <location>
        <begin position="161"/>
        <end position="182"/>
    </location>
</feature>
<keyword evidence="6" id="KW-0560">Oxidoreductase</keyword>
<dbReference type="GO" id="GO:0015990">
    <property type="term" value="P:electron transport coupled proton transport"/>
    <property type="evidence" value="ECO:0007669"/>
    <property type="project" value="TreeGrafter"/>
</dbReference>
<protein>
    <submittedName>
        <fullName evidence="6">Probable NADH dehydrogenase subunit</fullName>
        <ecNumber evidence="6">1.6.5.-</ecNumber>
    </submittedName>
</protein>
<evidence type="ECO:0000256" key="2">
    <source>
        <dbReference type="RuleBase" id="RU000320"/>
    </source>
</evidence>
<accession>A9FF31</accession>
<feature type="domain" description="NADH:quinone oxidoreductase/Mrp antiporter transmembrane" evidence="5">
    <location>
        <begin position="125"/>
        <end position="413"/>
    </location>
</feature>
<dbReference type="GO" id="GO:0003954">
    <property type="term" value="F:NADH dehydrogenase activity"/>
    <property type="evidence" value="ECO:0007669"/>
    <property type="project" value="TreeGrafter"/>
</dbReference>
<dbReference type="EC" id="1.6.5.-" evidence="6"/>
<comment type="subcellular location">
    <subcellularLocation>
        <location evidence="1">Endomembrane system</location>
        <topology evidence="1">Multi-pass membrane protein</topology>
    </subcellularLocation>
    <subcellularLocation>
        <location evidence="2">Membrane</location>
        <topology evidence="2">Multi-pass membrane protein</topology>
    </subcellularLocation>
</comment>
<dbReference type="PANTHER" id="PTHR43507">
    <property type="entry name" value="NADH-UBIQUINONE OXIDOREDUCTASE CHAIN 4"/>
    <property type="match status" value="1"/>
</dbReference>
<name>A9FF31_SORC5</name>
<dbReference type="InterPro" id="IPR001750">
    <property type="entry name" value="ND/Mrp_TM"/>
</dbReference>
<evidence type="ECO:0000256" key="1">
    <source>
        <dbReference type="ARBA" id="ARBA00004127"/>
    </source>
</evidence>
<reference evidence="6 7" key="1">
    <citation type="journal article" date="2007" name="Nat. Biotechnol.">
        <title>Complete genome sequence of the myxobacterium Sorangium cellulosum.</title>
        <authorList>
            <person name="Schneiker S."/>
            <person name="Perlova O."/>
            <person name="Kaiser O."/>
            <person name="Gerth K."/>
            <person name="Alici A."/>
            <person name="Altmeyer M.O."/>
            <person name="Bartels D."/>
            <person name="Bekel T."/>
            <person name="Beyer S."/>
            <person name="Bode E."/>
            <person name="Bode H.B."/>
            <person name="Bolten C.J."/>
            <person name="Choudhuri J.V."/>
            <person name="Doss S."/>
            <person name="Elnakady Y.A."/>
            <person name="Frank B."/>
            <person name="Gaigalat L."/>
            <person name="Goesmann A."/>
            <person name="Groeger C."/>
            <person name="Gross F."/>
            <person name="Jelsbak L."/>
            <person name="Jelsbak L."/>
            <person name="Kalinowski J."/>
            <person name="Kegler C."/>
            <person name="Knauber T."/>
            <person name="Konietzny S."/>
            <person name="Kopp M."/>
            <person name="Krause L."/>
            <person name="Krug D."/>
            <person name="Linke B."/>
            <person name="Mahmud T."/>
            <person name="Martinez-Arias R."/>
            <person name="McHardy A.C."/>
            <person name="Merai M."/>
            <person name="Meyer F."/>
            <person name="Mormann S."/>
            <person name="Munoz-Dorado J."/>
            <person name="Perez J."/>
            <person name="Pradella S."/>
            <person name="Rachid S."/>
            <person name="Raddatz G."/>
            <person name="Rosenau F."/>
            <person name="Rueckert C."/>
            <person name="Sasse F."/>
            <person name="Scharfe M."/>
            <person name="Schuster S.C."/>
            <person name="Suen G."/>
            <person name="Treuner-Lange A."/>
            <person name="Velicer G.J."/>
            <person name="Vorholter F.-J."/>
            <person name="Weissman K.J."/>
            <person name="Welch R.D."/>
            <person name="Wenzel S.C."/>
            <person name="Whitworth D.E."/>
            <person name="Wilhelm S."/>
            <person name="Wittmann C."/>
            <person name="Bloecker H."/>
            <person name="Puehler A."/>
            <person name="Mueller R."/>
        </authorList>
    </citation>
    <scope>NUCLEOTIDE SEQUENCE [LARGE SCALE GENOMIC DNA]</scope>
    <source>
        <strain evidence="7">So ce56</strain>
    </source>
</reference>
<dbReference type="HOGENOM" id="CLU_538512_0_0_7"/>
<dbReference type="KEGG" id="scl:sce4787"/>
<feature type="region of interest" description="Disordered" evidence="3">
    <location>
        <begin position="494"/>
        <end position="515"/>
    </location>
</feature>
<dbReference type="GO" id="GO:0042773">
    <property type="term" value="P:ATP synthesis coupled electron transport"/>
    <property type="evidence" value="ECO:0007669"/>
    <property type="project" value="InterPro"/>
</dbReference>
<keyword evidence="2 4" id="KW-0812">Transmembrane</keyword>
<feature type="transmembrane region" description="Helical" evidence="4">
    <location>
        <begin position="324"/>
        <end position="347"/>
    </location>
</feature>
<feature type="transmembrane region" description="Helical" evidence="4">
    <location>
        <begin position="270"/>
        <end position="290"/>
    </location>
</feature>
<feature type="compositionally biased region" description="Basic and acidic residues" evidence="3">
    <location>
        <begin position="498"/>
        <end position="515"/>
    </location>
</feature>
<dbReference type="EMBL" id="AM746676">
    <property type="protein sequence ID" value="CAN94950.1"/>
    <property type="molecule type" value="Genomic_DNA"/>
</dbReference>
<feature type="transmembrane region" description="Helical" evidence="4">
    <location>
        <begin position="297"/>
        <end position="318"/>
    </location>
</feature>
<dbReference type="eggNOG" id="COG1008">
    <property type="taxonomic scope" value="Bacteria"/>
</dbReference>
<gene>
    <name evidence="6" type="primary">ndhM1</name>
    <name evidence="6" type="ordered locus">sce4787</name>
</gene>
<evidence type="ECO:0000256" key="4">
    <source>
        <dbReference type="SAM" id="Phobius"/>
    </source>
</evidence>
<dbReference type="RefSeq" id="WP_012237419.1">
    <property type="nucleotide sequence ID" value="NC_010162.1"/>
</dbReference>
<feature type="transmembrane region" description="Helical" evidence="4">
    <location>
        <begin position="241"/>
        <end position="264"/>
    </location>
</feature>
<dbReference type="GO" id="GO:0012505">
    <property type="term" value="C:endomembrane system"/>
    <property type="evidence" value="ECO:0007669"/>
    <property type="project" value="UniProtKB-SubCell"/>
</dbReference>
<keyword evidence="4" id="KW-0472">Membrane</keyword>
<dbReference type="GO" id="GO:0008137">
    <property type="term" value="F:NADH dehydrogenase (ubiquinone) activity"/>
    <property type="evidence" value="ECO:0007669"/>
    <property type="project" value="InterPro"/>
</dbReference>
<evidence type="ECO:0000313" key="7">
    <source>
        <dbReference type="Proteomes" id="UP000002139"/>
    </source>
</evidence>
<keyword evidence="7" id="KW-1185">Reference proteome</keyword>
<dbReference type="InterPro" id="IPR003918">
    <property type="entry name" value="NADH_UbQ_OxRdtase"/>
</dbReference>
<feature type="transmembrane region" description="Helical" evidence="4">
    <location>
        <begin position="449"/>
        <end position="469"/>
    </location>
</feature>
<evidence type="ECO:0000256" key="3">
    <source>
        <dbReference type="SAM" id="MobiDB-lite"/>
    </source>
</evidence>
<feature type="transmembrane region" description="Helical" evidence="4">
    <location>
        <begin position="36"/>
        <end position="62"/>
    </location>
</feature>
<dbReference type="Pfam" id="PF00361">
    <property type="entry name" value="Proton_antipo_M"/>
    <property type="match status" value="1"/>
</dbReference>
<keyword evidence="4" id="KW-1133">Transmembrane helix</keyword>
<sequence length="515" mass="52853">MNAFPLLGTLILTPAIAALFAARARSDERARRVALLGAALTLLLSLLPLALSHAGVALTAGGPTLPLLGARLRLGLDGFTITLLPLLGVVLLALLAASPRAAIDPPSAAALLATGSAILGVFCAVDLAVLAAAWVAALVPVERLVASKGAEDPLLRRTCRIFLLGGTAPLVVAIGAIAVLAARQGAALPFDVEEIARAGVPEAWQSPLFALVGIAVLMRMAAVPFHGWLPVLLERGPLGVTILLAQMQVGVCVLVRVGVTLLPVGSADGMPILAVLGLISALHGAVLALVQTDLRRLLGYLVASQKGLVLLGVASLSPQSVSGALLQSVALSIAITGLAMVVGAIEARAGTADTRELGGLVARTPRMAAFFFLLACAMIGMPGALSFVSEDLLLHGILHAHPVLAVLALTAAALNGITLFRAFQRTFLGPLRRHLKGAALEALVLRERAFLLALVALTLVLGVAPARLISIHAPVVERVVHDVAHGAQSRVAAAANRRSIDADGRAPRRDGRPSP</sequence>
<proteinExistence type="predicted"/>